<dbReference type="Pfam" id="PF04545">
    <property type="entry name" value="Sigma70_r4"/>
    <property type="match status" value="1"/>
</dbReference>
<gene>
    <name evidence="8" type="ORF">CTM88_06215</name>
</gene>
<dbReference type="GO" id="GO:0016987">
    <property type="term" value="F:sigma factor activity"/>
    <property type="evidence" value="ECO:0007669"/>
    <property type="project" value="UniProtKB-KW"/>
</dbReference>
<dbReference type="CDD" id="cd06171">
    <property type="entry name" value="Sigma70_r4"/>
    <property type="match status" value="1"/>
</dbReference>
<reference evidence="8 9" key="1">
    <citation type="submission" date="2018-03" db="EMBL/GenBank/DDBJ databases">
        <title>Whole genome sequencing of Histamine producing bacteria.</title>
        <authorList>
            <person name="Butler K."/>
        </authorList>
    </citation>
    <scope>NUCLEOTIDE SEQUENCE [LARGE SCALE GENOMIC DNA]</scope>
    <source>
        <strain evidence="8 9">BS2</strain>
    </source>
</reference>
<evidence type="ECO:0000259" key="6">
    <source>
        <dbReference type="Pfam" id="PF04542"/>
    </source>
</evidence>
<dbReference type="PANTHER" id="PTHR43133">
    <property type="entry name" value="RNA POLYMERASE ECF-TYPE SIGMA FACTO"/>
    <property type="match status" value="1"/>
</dbReference>
<evidence type="ECO:0000256" key="4">
    <source>
        <dbReference type="ARBA" id="ARBA00023125"/>
    </source>
</evidence>
<evidence type="ECO:0000256" key="3">
    <source>
        <dbReference type="ARBA" id="ARBA00023082"/>
    </source>
</evidence>
<dbReference type="InterPro" id="IPR013324">
    <property type="entry name" value="RNA_pol_sigma_r3/r4-like"/>
</dbReference>
<dbReference type="InterPro" id="IPR013325">
    <property type="entry name" value="RNA_pol_sigma_r2"/>
</dbReference>
<dbReference type="NCBIfam" id="TIGR02937">
    <property type="entry name" value="sigma70-ECF"/>
    <property type="match status" value="1"/>
</dbReference>
<comment type="caution">
    <text evidence="8">The sequence shown here is derived from an EMBL/GenBank/DDBJ whole genome shotgun (WGS) entry which is preliminary data.</text>
</comment>
<evidence type="ECO:0000256" key="1">
    <source>
        <dbReference type="ARBA" id="ARBA00010641"/>
    </source>
</evidence>
<evidence type="ECO:0000313" key="9">
    <source>
        <dbReference type="Proteomes" id="UP000240254"/>
    </source>
</evidence>
<keyword evidence="3" id="KW-0731">Sigma factor</keyword>
<dbReference type="SUPFAM" id="SSF88946">
    <property type="entry name" value="Sigma2 domain of RNA polymerase sigma factors"/>
    <property type="match status" value="1"/>
</dbReference>
<protein>
    <submittedName>
        <fullName evidence="8">RNA polymerase sigma factor</fullName>
    </submittedName>
</protein>
<dbReference type="InterPro" id="IPR039425">
    <property type="entry name" value="RNA_pol_sigma-70-like"/>
</dbReference>
<dbReference type="OrthoDB" id="9784272at2"/>
<feature type="domain" description="RNA polymerase sigma-70 region 2" evidence="6">
    <location>
        <begin position="32"/>
        <end position="95"/>
    </location>
</feature>
<proteinExistence type="inferred from homology"/>
<dbReference type="InterPro" id="IPR036388">
    <property type="entry name" value="WH-like_DNA-bd_sf"/>
</dbReference>
<dbReference type="Gene3D" id="1.10.10.10">
    <property type="entry name" value="Winged helix-like DNA-binding domain superfamily/Winged helix DNA-binding domain"/>
    <property type="match status" value="1"/>
</dbReference>
<organism evidence="8 9">
    <name type="scientific">Photobacterium aquimaris</name>
    <dbReference type="NCBI Taxonomy" id="512643"/>
    <lineage>
        <taxon>Bacteria</taxon>
        <taxon>Pseudomonadati</taxon>
        <taxon>Pseudomonadota</taxon>
        <taxon>Gammaproteobacteria</taxon>
        <taxon>Vibrionales</taxon>
        <taxon>Vibrionaceae</taxon>
        <taxon>Photobacterium</taxon>
    </lineage>
</organism>
<evidence type="ECO:0000256" key="5">
    <source>
        <dbReference type="ARBA" id="ARBA00023163"/>
    </source>
</evidence>
<evidence type="ECO:0000259" key="7">
    <source>
        <dbReference type="Pfam" id="PF04545"/>
    </source>
</evidence>
<dbReference type="InterPro" id="IPR007627">
    <property type="entry name" value="RNA_pol_sigma70_r2"/>
</dbReference>
<dbReference type="InterPro" id="IPR007630">
    <property type="entry name" value="RNA_pol_sigma70_r4"/>
</dbReference>
<dbReference type="RefSeq" id="WP_065177202.1">
    <property type="nucleotide sequence ID" value="NZ_LZFA01000056.1"/>
</dbReference>
<keyword evidence="2" id="KW-0805">Transcription regulation</keyword>
<dbReference type="GO" id="GO:0003677">
    <property type="term" value="F:DNA binding"/>
    <property type="evidence" value="ECO:0007669"/>
    <property type="project" value="UniProtKB-KW"/>
</dbReference>
<feature type="domain" description="RNA polymerase sigma-70 region 4" evidence="7">
    <location>
        <begin position="130"/>
        <end position="177"/>
    </location>
</feature>
<keyword evidence="5" id="KW-0804">Transcription</keyword>
<evidence type="ECO:0000313" key="8">
    <source>
        <dbReference type="EMBL" id="PSU30065.1"/>
    </source>
</evidence>
<dbReference type="PANTHER" id="PTHR43133:SF51">
    <property type="entry name" value="RNA POLYMERASE SIGMA FACTOR"/>
    <property type="match status" value="1"/>
</dbReference>
<name>A0A2T3INY3_9GAMM</name>
<sequence>MNEYDNDHGKECHLISMFQSNEKERNEWFHLLMQPYLALLHNRCVYKIRDKTSAEDLVQEILIRVYKALPTYRHEALFKTWIFKITDNVCYSFLSCNYKYKTDIVTMTVLEYLTQVNNHNIDLEITFNQAMPELSKNEQEIIKLRFYKDFSLSEISHILQITISACKMRLYRALQSLSLLII</sequence>
<keyword evidence="4" id="KW-0238">DNA-binding</keyword>
<dbReference type="Proteomes" id="UP000240254">
    <property type="component" value="Unassembled WGS sequence"/>
</dbReference>
<comment type="similarity">
    <text evidence="1">Belongs to the sigma-70 factor family. ECF subfamily.</text>
</comment>
<dbReference type="Pfam" id="PF04542">
    <property type="entry name" value="Sigma70_r2"/>
    <property type="match status" value="1"/>
</dbReference>
<dbReference type="SUPFAM" id="SSF88659">
    <property type="entry name" value="Sigma3 and sigma4 domains of RNA polymerase sigma factors"/>
    <property type="match status" value="1"/>
</dbReference>
<evidence type="ECO:0000256" key="2">
    <source>
        <dbReference type="ARBA" id="ARBA00023015"/>
    </source>
</evidence>
<dbReference type="InterPro" id="IPR014284">
    <property type="entry name" value="RNA_pol_sigma-70_dom"/>
</dbReference>
<dbReference type="AlphaFoldDB" id="A0A2T3INY3"/>
<dbReference type="Gene3D" id="1.10.1740.10">
    <property type="match status" value="1"/>
</dbReference>
<accession>A0A2T3INY3</accession>
<dbReference type="GO" id="GO:0006352">
    <property type="term" value="P:DNA-templated transcription initiation"/>
    <property type="evidence" value="ECO:0007669"/>
    <property type="project" value="InterPro"/>
</dbReference>
<dbReference type="EMBL" id="PYMK01000005">
    <property type="protein sequence ID" value="PSU30065.1"/>
    <property type="molecule type" value="Genomic_DNA"/>
</dbReference>